<dbReference type="AlphaFoldDB" id="A0A812XYU8"/>
<keyword evidence="2" id="KW-1185">Reference proteome</keyword>
<reference evidence="1" key="1">
    <citation type="submission" date="2021-02" db="EMBL/GenBank/DDBJ databases">
        <authorList>
            <person name="Dougan E. K."/>
            <person name="Rhodes N."/>
            <person name="Thang M."/>
            <person name="Chan C."/>
        </authorList>
    </citation>
    <scope>NUCLEOTIDE SEQUENCE</scope>
</reference>
<sequence>MASALQTSPSLTWPQTAKTEHSTLLVAPPATHPPWPFQGAPPQPYWQAGVRRRLATTLHGLGRPCILWQRSLGSVWTTMWISRTSLASLNTFVVFLVALLC</sequence>
<gene>
    <name evidence="1" type="ORF">SPIL2461_LOCUS21955</name>
</gene>
<dbReference type="EMBL" id="CAJNIZ010046747">
    <property type="protein sequence ID" value="CAE7755637.1"/>
    <property type="molecule type" value="Genomic_DNA"/>
</dbReference>
<comment type="caution">
    <text evidence="1">The sequence shown here is derived from an EMBL/GenBank/DDBJ whole genome shotgun (WGS) entry which is preliminary data.</text>
</comment>
<name>A0A812XYU8_SYMPI</name>
<proteinExistence type="predicted"/>
<accession>A0A812XYU8</accession>
<protein>
    <submittedName>
        <fullName evidence="1">Uncharacterized protein</fullName>
    </submittedName>
</protein>
<evidence type="ECO:0000313" key="2">
    <source>
        <dbReference type="Proteomes" id="UP000649617"/>
    </source>
</evidence>
<dbReference type="Proteomes" id="UP000649617">
    <property type="component" value="Unassembled WGS sequence"/>
</dbReference>
<organism evidence="1 2">
    <name type="scientific">Symbiodinium pilosum</name>
    <name type="common">Dinoflagellate</name>
    <dbReference type="NCBI Taxonomy" id="2952"/>
    <lineage>
        <taxon>Eukaryota</taxon>
        <taxon>Sar</taxon>
        <taxon>Alveolata</taxon>
        <taxon>Dinophyceae</taxon>
        <taxon>Suessiales</taxon>
        <taxon>Symbiodiniaceae</taxon>
        <taxon>Symbiodinium</taxon>
    </lineage>
</organism>
<evidence type="ECO:0000313" key="1">
    <source>
        <dbReference type="EMBL" id="CAE7755637.1"/>
    </source>
</evidence>